<evidence type="ECO:0000313" key="2">
    <source>
        <dbReference type="Proteomes" id="UP001145742"/>
    </source>
</evidence>
<organism evidence="1 2">
    <name type="scientific">Willisornis vidua</name>
    <name type="common">Xingu scale-backed antbird</name>
    <dbReference type="NCBI Taxonomy" id="1566151"/>
    <lineage>
        <taxon>Eukaryota</taxon>
        <taxon>Metazoa</taxon>
        <taxon>Chordata</taxon>
        <taxon>Craniata</taxon>
        <taxon>Vertebrata</taxon>
        <taxon>Euteleostomi</taxon>
        <taxon>Archelosauria</taxon>
        <taxon>Archosauria</taxon>
        <taxon>Dinosauria</taxon>
        <taxon>Saurischia</taxon>
        <taxon>Theropoda</taxon>
        <taxon>Coelurosauria</taxon>
        <taxon>Aves</taxon>
        <taxon>Neognathae</taxon>
        <taxon>Neoaves</taxon>
        <taxon>Telluraves</taxon>
        <taxon>Australaves</taxon>
        <taxon>Passeriformes</taxon>
        <taxon>Thamnophilidae</taxon>
        <taxon>Willisornis</taxon>
    </lineage>
</organism>
<keyword evidence="2" id="KW-1185">Reference proteome</keyword>
<gene>
    <name evidence="1" type="ORF">WISP_28124</name>
</gene>
<dbReference type="Proteomes" id="UP001145742">
    <property type="component" value="Unassembled WGS sequence"/>
</dbReference>
<accession>A0ABQ9DRM9</accession>
<name>A0ABQ9DRM9_9PASS</name>
<comment type="caution">
    <text evidence="1">The sequence shown here is derived from an EMBL/GenBank/DDBJ whole genome shotgun (WGS) entry which is preliminary data.</text>
</comment>
<evidence type="ECO:0000313" key="1">
    <source>
        <dbReference type="EMBL" id="KAJ7424581.1"/>
    </source>
</evidence>
<protein>
    <submittedName>
        <fullName evidence="1">Uncharacterized protein</fullName>
    </submittedName>
</protein>
<dbReference type="EMBL" id="WHWB01032654">
    <property type="protein sequence ID" value="KAJ7424581.1"/>
    <property type="molecule type" value="Genomic_DNA"/>
</dbReference>
<sequence length="158" mass="17573">MLYMGWGKRHGAAGASPEKAPGWSEDGAALLGGKAGRAGIVQPGEEKLWGDLIVALQDLEELQETCRETIYKRWRDRKRGTGSTLTESRVRWNITKEFLRVKVVRSWHRLPREAVAAPSLEVPKDRAWSNLGQWKVSLPMAGDGTGWALRSLSAQPIL</sequence>
<reference evidence="1" key="1">
    <citation type="submission" date="2019-10" db="EMBL/GenBank/DDBJ databases">
        <authorList>
            <person name="Soares A.E.R."/>
            <person name="Aleixo A."/>
            <person name="Schneider P."/>
            <person name="Miyaki C.Y."/>
            <person name="Schneider M.P."/>
            <person name="Mello C."/>
            <person name="Vasconcelos A.T.R."/>
        </authorList>
    </citation>
    <scope>NUCLEOTIDE SEQUENCE</scope>
    <source>
        <tissue evidence="1">Muscle</tissue>
    </source>
</reference>
<proteinExistence type="predicted"/>